<proteinExistence type="predicted"/>
<reference evidence="3" key="1">
    <citation type="submission" date="2017-02" db="UniProtKB">
        <authorList>
            <consortium name="WormBaseParasite"/>
        </authorList>
    </citation>
    <scope>IDENTIFICATION</scope>
</reference>
<protein>
    <submittedName>
        <fullName evidence="3">AbrB/MazE/SpoVT family DNA-binding domain-containing protein</fullName>
    </submittedName>
</protein>
<dbReference type="AlphaFoldDB" id="A0A0R3QM28"/>
<gene>
    <name evidence="1" type="ORF">BTMF_LOCUS6814</name>
</gene>
<evidence type="ECO:0000313" key="3">
    <source>
        <dbReference type="WBParaSite" id="BTMF_0000876301-mRNA-1"/>
    </source>
</evidence>
<dbReference type="EMBL" id="UZAG01015713">
    <property type="protein sequence ID" value="VDO22739.1"/>
    <property type="molecule type" value="Genomic_DNA"/>
</dbReference>
<keyword evidence="2" id="KW-1185">Reference proteome</keyword>
<reference evidence="1 2" key="2">
    <citation type="submission" date="2018-11" db="EMBL/GenBank/DDBJ databases">
        <authorList>
            <consortium name="Pathogen Informatics"/>
        </authorList>
    </citation>
    <scope>NUCLEOTIDE SEQUENCE [LARGE SCALE GENOMIC DNA]</scope>
</reference>
<organism evidence="3">
    <name type="scientific">Brugia timori</name>
    <dbReference type="NCBI Taxonomy" id="42155"/>
    <lineage>
        <taxon>Eukaryota</taxon>
        <taxon>Metazoa</taxon>
        <taxon>Ecdysozoa</taxon>
        <taxon>Nematoda</taxon>
        <taxon>Chromadorea</taxon>
        <taxon>Rhabditida</taxon>
        <taxon>Spirurina</taxon>
        <taxon>Spiruromorpha</taxon>
        <taxon>Filarioidea</taxon>
        <taxon>Onchocercidae</taxon>
        <taxon>Brugia</taxon>
    </lineage>
</organism>
<accession>A0A0R3QM28</accession>
<evidence type="ECO:0000313" key="2">
    <source>
        <dbReference type="Proteomes" id="UP000280834"/>
    </source>
</evidence>
<sequence length="54" mass="6308">MKKNDIGIKKGRLIKLSRSGGKCQLSLPVKIENFKYMIRKYTKIYVALCELFEL</sequence>
<dbReference type="WBParaSite" id="BTMF_0000876301-mRNA-1">
    <property type="protein sequence ID" value="BTMF_0000876301-mRNA-1"/>
    <property type="gene ID" value="BTMF_0000876301"/>
</dbReference>
<dbReference type="Proteomes" id="UP000280834">
    <property type="component" value="Unassembled WGS sequence"/>
</dbReference>
<evidence type="ECO:0000313" key="1">
    <source>
        <dbReference type="EMBL" id="VDO22739.1"/>
    </source>
</evidence>
<name>A0A0R3QM28_9BILA</name>